<sequence length="190" mass="20337">MKVIFVTMIMLLFLPIVALADTQLPVQNGVITSGVGWRLDPFGSGRAILHHGIDIAVPVGTPVRATRKGQVVFSGIRGGYGSTVIVEHANGDRTLYGHNSLLRVKAGDMVESGTVVAFSGNTGRSTGPHVHFEQLPSGRALTEQAETENIEMPQIATSTDQRYRLEQQMDESVSSILRTINRNGTAGQGG</sequence>
<dbReference type="OrthoDB" id="9815245at2"/>
<dbReference type="Proteomes" id="UP000007721">
    <property type="component" value="Chromosome"/>
</dbReference>
<dbReference type="InterPro" id="IPR011055">
    <property type="entry name" value="Dup_hybrid_motif"/>
</dbReference>
<name>B9M0Q7_GEODF</name>
<organism evidence="3 4">
    <name type="scientific">Geotalea daltonii (strain DSM 22248 / JCM 15807 / FRC-32)</name>
    <name type="common">Geobacter daltonii</name>
    <dbReference type="NCBI Taxonomy" id="316067"/>
    <lineage>
        <taxon>Bacteria</taxon>
        <taxon>Pseudomonadati</taxon>
        <taxon>Thermodesulfobacteriota</taxon>
        <taxon>Desulfuromonadia</taxon>
        <taxon>Geobacterales</taxon>
        <taxon>Geobacteraceae</taxon>
        <taxon>Geotalea</taxon>
    </lineage>
</organism>
<accession>B9M0Q7</accession>
<protein>
    <submittedName>
        <fullName evidence="3">Zinc metalloendopeptidase, M23 family</fullName>
    </submittedName>
</protein>
<evidence type="ECO:0000313" key="3">
    <source>
        <dbReference type="EMBL" id="ACM20910.1"/>
    </source>
</evidence>
<dbReference type="HOGENOM" id="CLU_1413363_0_0_7"/>
<feature type="domain" description="M23ase beta-sheet core" evidence="2">
    <location>
        <begin position="50"/>
        <end position="139"/>
    </location>
</feature>
<dbReference type="InterPro" id="IPR050570">
    <property type="entry name" value="Cell_wall_metabolism_enzyme"/>
</dbReference>
<dbReference type="RefSeq" id="WP_012647639.1">
    <property type="nucleotide sequence ID" value="NC_011979.1"/>
</dbReference>
<reference evidence="3 4" key="1">
    <citation type="submission" date="2009-01" db="EMBL/GenBank/DDBJ databases">
        <title>Complete sequence of Geobacter sp. FRC-32.</title>
        <authorList>
            <consortium name="US DOE Joint Genome Institute"/>
            <person name="Lucas S."/>
            <person name="Copeland A."/>
            <person name="Lapidus A."/>
            <person name="Glavina del Rio T."/>
            <person name="Dalin E."/>
            <person name="Tice H."/>
            <person name="Bruce D."/>
            <person name="Goodwin L."/>
            <person name="Pitluck S."/>
            <person name="Saunders E."/>
            <person name="Brettin T."/>
            <person name="Detter J.C."/>
            <person name="Han C."/>
            <person name="Larimer F."/>
            <person name="Land M."/>
            <person name="Hauser L."/>
            <person name="Kyrpides N."/>
            <person name="Ovchinnikova G."/>
            <person name="Kostka J."/>
            <person name="Richardson P."/>
        </authorList>
    </citation>
    <scope>NUCLEOTIDE SEQUENCE [LARGE SCALE GENOMIC DNA]</scope>
    <source>
        <strain evidence="4">DSM 22248 / JCM 15807 / FRC-32</strain>
    </source>
</reference>
<dbReference type="Pfam" id="PF01551">
    <property type="entry name" value="Peptidase_M23"/>
    <property type="match status" value="1"/>
</dbReference>
<dbReference type="EMBL" id="CP001390">
    <property type="protein sequence ID" value="ACM20910.1"/>
    <property type="molecule type" value="Genomic_DNA"/>
</dbReference>
<evidence type="ECO:0000259" key="2">
    <source>
        <dbReference type="Pfam" id="PF01551"/>
    </source>
</evidence>
<evidence type="ECO:0000256" key="1">
    <source>
        <dbReference type="SAM" id="SignalP"/>
    </source>
</evidence>
<dbReference type="eggNOG" id="COG0739">
    <property type="taxonomic scope" value="Bacteria"/>
</dbReference>
<gene>
    <name evidence="3" type="ordered locus">Geob_2559</name>
</gene>
<keyword evidence="1" id="KW-0732">Signal</keyword>
<dbReference type="GO" id="GO:0004222">
    <property type="term" value="F:metalloendopeptidase activity"/>
    <property type="evidence" value="ECO:0007669"/>
    <property type="project" value="TreeGrafter"/>
</dbReference>
<dbReference type="SUPFAM" id="SSF51261">
    <property type="entry name" value="Duplicated hybrid motif"/>
    <property type="match status" value="1"/>
</dbReference>
<dbReference type="Gene3D" id="2.70.70.10">
    <property type="entry name" value="Glucose Permease (Domain IIA)"/>
    <property type="match status" value="1"/>
</dbReference>
<dbReference type="InterPro" id="IPR016047">
    <property type="entry name" value="M23ase_b-sheet_dom"/>
</dbReference>
<dbReference type="PANTHER" id="PTHR21666">
    <property type="entry name" value="PEPTIDASE-RELATED"/>
    <property type="match status" value="1"/>
</dbReference>
<dbReference type="AlphaFoldDB" id="B9M0Q7"/>
<feature type="signal peptide" evidence="1">
    <location>
        <begin position="1"/>
        <end position="20"/>
    </location>
</feature>
<dbReference type="STRING" id="316067.Geob_2559"/>
<feature type="chain" id="PRO_5002888826" evidence="1">
    <location>
        <begin position="21"/>
        <end position="190"/>
    </location>
</feature>
<proteinExistence type="predicted"/>
<dbReference type="CDD" id="cd12797">
    <property type="entry name" value="M23_peptidase"/>
    <property type="match status" value="1"/>
</dbReference>
<dbReference type="KEGG" id="geo:Geob_2559"/>
<evidence type="ECO:0000313" key="4">
    <source>
        <dbReference type="Proteomes" id="UP000007721"/>
    </source>
</evidence>
<keyword evidence="4" id="KW-1185">Reference proteome</keyword>
<dbReference type="PANTHER" id="PTHR21666:SF270">
    <property type="entry name" value="MUREIN HYDROLASE ACTIVATOR ENVC"/>
    <property type="match status" value="1"/>
</dbReference>